<dbReference type="InterPro" id="IPR019775">
    <property type="entry name" value="WD40_repeat_CS"/>
</dbReference>
<dbReference type="GO" id="GO:0080008">
    <property type="term" value="C:Cul4-RING E3 ubiquitin ligase complex"/>
    <property type="evidence" value="ECO:0007669"/>
    <property type="project" value="TreeGrafter"/>
</dbReference>
<dbReference type="PROSITE" id="PS50294">
    <property type="entry name" value="WD_REPEATS_REGION"/>
    <property type="match status" value="1"/>
</dbReference>
<keyword evidence="4" id="KW-1185">Reference proteome</keyword>
<dbReference type="GO" id="GO:0005737">
    <property type="term" value="C:cytoplasm"/>
    <property type="evidence" value="ECO:0007669"/>
    <property type="project" value="TreeGrafter"/>
</dbReference>
<evidence type="ECO:0000313" key="4">
    <source>
        <dbReference type="Proteomes" id="UP000887575"/>
    </source>
</evidence>
<evidence type="ECO:0000256" key="2">
    <source>
        <dbReference type="ARBA" id="ARBA00022737"/>
    </source>
</evidence>
<dbReference type="InterPro" id="IPR015943">
    <property type="entry name" value="WD40/YVTN_repeat-like_dom_sf"/>
</dbReference>
<dbReference type="SMART" id="SM00320">
    <property type="entry name" value="WD40"/>
    <property type="match status" value="5"/>
</dbReference>
<dbReference type="Gene3D" id="2.130.10.10">
    <property type="entry name" value="YVTN repeat-like/Quinoprotein amine dehydrogenase"/>
    <property type="match status" value="2"/>
</dbReference>
<dbReference type="InterPro" id="IPR045151">
    <property type="entry name" value="DCAF8"/>
</dbReference>
<evidence type="ECO:0000256" key="3">
    <source>
        <dbReference type="PROSITE-ProRule" id="PRU00221"/>
    </source>
</evidence>
<keyword evidence="2" id="KW-0677">Repeat</keyword>
<reference evidence="5" key="1">
    <citation type="submission" date="2024-02" db="UniProtKB">
        <authorList>
            <consortium name="WormBaseParasite"/>
        </authorList>
    </citation>
    <scope>IDENTIFICATION</scope>
</reference>
<organism evidence="4 5">
    <name type="scientific">Mesorhabditis belari</name>
    <dbReference type="NCBI Taxonomy" id="2138241"/>
    <lineage>
        <taxon>Eukaryota</taxon>
        <taxon>Metazoa</taxon>
        <taxon>Ecdysozoa</taxon>
        <taxon>Nematoda</taxon>
        <taxon>Chromadorea</taxon>
        <taxon>Rhabditida</taxon>
        <taxon>Rhabditina</taxon>
        <taxon>Rhabditomorpha</taxon>
        <taxon>Rhabditoidea</taxon>
        <taxon>Rhabditidae</taxon>
        <taxon>Mesorhabditinae</taxon>
        <taxon>Mesorhabditis</taxon>
    </lineage>
</organism>
<evidence type="ECO:0000313" key="5">
    <source>
        <dbReference type="WBParaSite" id="MBELARI_LOCUS17207"/>
    </source>
</evidence>
<dbReference type="Proteomes" id="UP000887575">
    <property type="component" value="Unassembled WGS sequence"/>
</dbReference>
<dbReference type="AlphaFoldDB" id="A0AAF3ESU9"/>
<evidence type="ECO:0000256" key="1">
    <source>
        <dbReference type="ARBA" id="ARBA00022574"/>
    </source>
</evidence>
<feature type="repeat" description="WD" evidence="3">
    <location>
        <begin position="68"/>
        <end position="101"/>
    </location>
</feature>
<dbReference type="Pfam" id="PF00400">
    <property type="entry name" value="WD40"/>
    <property type="match status" value="1"/>
</dbReference>
<dbReference type="SUPFAM" id="SSF50978">
    <property type="entry name" value="WD40 repeat-like"/>
    <property type="match status" value="1"/>
</dbReference>
<dbReference type="GO" id="GO:0045717">
    <property type="term" value="P:negative regulation of fatty acid biosynthetic process"/>
    <property type="evidence" value="ECO:0007669"/>
    <property type="project" value="TreeGrafter"/>
</dbReference>
<dbReference type="PROSITE" id="PS50082">
    <property type="entry name" value="WD_REPEATS_2"/>
    <property type="match status" value="1"/>
</dbReference>
<dbReference type="PANTHER" id="PTHR15574">
    <property type="entry name" value="WD REPEAT DOMAIN-CONTAINING FAMILY"/>
    <property type="match status" value="1"/>
</dbReference>
<dbReference type="PROSITE" id="PS00678">
    <property type="entry name" value="WD_REPEATS_1"/>
    <property type="match status" value="1"/>
</dbReference>
<sequence length="583" mass="66082">MNPNERPQQRILPLKYLNARCVDDFEMNQLDQSTAHLLRQRELCAGNVFKNYQDWRSLIDRIGLEKVLEGHDGCVNTLRWNRSGTLLLSGSDDQTVKIWNLAGELVKSIATTHTGNVFGAEFLPHSGDQILVTSAADCSVRLHYLEYKEEPYVWKARQRVKRLAVANDEPYLVWSAAEDGHIRQHDTRTYEAPTILRHEQGFKSLAVCAERTEFLAVAPTSEIVPVYDRRYMSKPMIEVQPGDFDAESDDSHYPTHVGFDDLGTELLVNMGGRAVYVFDIRNPQEKPESTWDAVEKVVANPTGPHEDLKGSADLLACTRRLNKMIEEKRVFEGIDAYTTEIHSGRYSESDQSILLAERGFSRLTRHGDGDAYAALKDALEAMKISCQNRKAIFCLARALVNLKQWKLASQACRLYRVSFPQSNTIRRVEDKLRGIEDSFSAENRDYKERYIGQHNNFTDIKEAAFFGGNQGYILAGSDCGSLFVWDRKAGVLHSLFNADADILNIVQPHPTLPIFATSGIEDVIRLWGPMPAEEYRCQEKYENPYEALKSIHGPGASDASILQGHQFLRMFHMNEAPIECTMQ</sequence>
<dbReference type="WBParaSite" id="MBELARI_LOCUS17207">
    <property type="protein sequence ID" value="MBELARI_LOCUS17207"/>
    <property type="gene ID" value="MBELARI_LOCUS17207"/>
</dbReference>
<name>A0AAF3ESU9_9BILA</name>
<dbReference type="InterPro" id="IPR036322">
    <property type="entry name" value="WD40_repeat_dom_sf"/>
</dbReference>
<dbReference type="PANTHER" id="PTHR15574:SF40">
    <property type="entry name" value="WD AND TETRATRICOPEPTIDE REPEATS PROTEIN 1"/>
    <property type="match status" value="1"/>
</dbReference>
<dbReference type="InterPro" id="IPR001680">
    <property type="entry name" value="WD40_rpt"/>
</dbReference>
<accession>A0AAF3ESU9</accession>
<keyword evidence="1 3" id="KW-0853">WD repeat</keyword>
<protein>
    <submittedName>
        <fullName evidence="5">WD and tetratricopeptide repeats protein 1</fullName>
    </submittedName>
</protein>
<proteinExistence type="predicted"/>